<keyword evidence="5" id="KW-1185">Reference proteome</keyword>
<evidence type="ECO:0000256" key="2">
    <source>
        <dbReference type="SAM" id="Phobius"/>
    </source>
</evidence>
<dbReference type="eggNOG" id="COG2208">
    <property type="taxonomic scope" value="Bacteria"/>
</dbReference>
<keyword evidence="1" id="KW-0378">Hydrolase</keyword>
<protein>
    <recommendedName>
        <fullName evidence="3">PPM-type phosphatase domain-containing protein</fullName>
    </recommendedName>
</protein>
<evidence type="ECO:0000259" key="3">
    <source>
        <dbReference type="Pfam" id="PF07228"/>
    </source>
</evidence>
<dbReference type="EMBL" id="CP006585">
    <property type="protein sequence ID" value="AGW12527.1"/>
    <property type="molecule type" value="Genomic_DNA"/>
</dbReference>
<feature type="domain" description="PPM-type phosphatase" evidence="3">
    <location>
        <begin position="191"/>
        <end position="403"/>
    </location>
</feature>
<gene>
    <name evidence="4" type="ORF">DGI_0620</name>
</gene>
<evidence type="ECO:0000256" key="1">
    <source>
        <dbReference type="ARBA" id="ARBA00022801"/>
    </source>
</evidence>
<dbReference type="GO" id="GO:0016791">
    <property type="term" value="F:phosphatase activity"/>
    <property type="evidence" value="ECO:0007669"/>
    <property type="project" value="TreeGrafter"/>
</dbReference>
<keyword evidence="2" id="KW-0812">Transmembrane</keyword>
<dbReference type="PATRIC" id="fig|1121448.10.peg.621"/>
<dbReference type="eggNOG" id="COG3706">
    <property type="taxonomic scope" value="Bacteria"/>
</dbReference>
<dbReference type="RefSeq" id="WP_021759193.1">
    <property type="nucleotide sequence ID" value="NC_022444.1"/>
</dbReference>
<dbReference type="HOGENOM" id="CLU_026432_2_0_7"/>
<keyword evidence="2" id="KW-0472">Membrane</keyword>
<evidence type="ECO:0000313" key="5">
    <source>
        <dbReference type="Proteomes" id="UP000016587"/>
    </source>
</evidence>
<keyword evidence="2" id="KW-1133">Transmembrane helix</keyword>
<dbReference type="OrthoDB" id="5496380at2"/>
<name>T2G9E4_MEGG1</name>
<evidence type="ECO:0000313" key="4">
    <source>
        <dbReference type="EMBL" id="AGW12527.1"/>
    </source>
</evidence>
<dbReference type="Pfam" id="PF07228">
    <property type="entry name" value="SpoIIE"/>
    <property type="match status" value="1"/>
</dbReference>
<reference evidence="4 5" key="1">
    <citation type="journal article" date="2013" name="J. Bacteriol.">
        <title>Roles of HynAB and Ech, the only two hydrogenases found in the model sulfate reducer Desulfovibrio gigas.</title>
        <authorList>
            <person name="Morais-Silva F.O."/>
            <person name="Santos C.I."/>
            <person name="Rodrigues R."/>
            <person name="Pereira I.A."/>
            <person name="Rodrigues-Pousada C."/>
        </authorList>
    </citation>
    <scope>NUCLEOTIDE SEQUENCE [LARGE SCALE GENOMIC DNA]</scope>
    <source>
        <strain evidence="5">ATCC 19364 / DSM 1382 / NCIMB 9332 / VKM B-1759</strain>
    </source>
</reference>
<dbReference type="InterPro" id="IPR036457">
    <property type="entry name" value="PPM-type-like_dom_sf"/>
</dbReference>
<sequence length="415" mass="46160">MWRRILDWLADLGIRMQVRTLVMISVFIPAIAALVMIETAPRETVTSSIVMYLAIWVLLCIPVSKLLEEILALRNITLCNNFCRSLQEGKGLQELHLPPEKGGENDFIRLKRNMYWMGRSLLDREHRIAGMLSELEEVQRQVMDSIECASAIQHQMQVPVTRLKDYVADGYILWKPRDVVGGDSYWLRRTPGGVFVGVFDCTGHGVPGAFITLIVHSMLDNMDAAAVEGRPGLVLESLNRRLKAFLGQDGSEGPLAKRSNDGLEMGLCWMPNDADSLCYAGAGISAFMVADGATQELKAERIGIGYREAPLDHAYAEQRVSLVGIKGVHLSTDGLFDQVGGEKQLPFGKKRFLKLIAEFSAHAELREQGEHGGHPFQTQQAGIWELFETHRGAHARRDDVTVLGFAPGRVARERA</sequence>
<dbReference type="KEGG" id="dgg:DGI_0620"/>
<feature type="transmembrane region" description="Helical" evidence="2">
    <location>
        <begin position="20"/>
        <end position="37"/>
    </location>
</feature>
<dbReference type="InterPro" id="IPR052016">
    <property type="entry name" value="Bact_Sigma-Reg"/>
</dbReference>
<dbReference type="InterPro" id="IPR001932">
    <property type="entry name" value="PPM-type_phosphatase-like_dom"/>
</dbReference>
<proteinExistence type="predicted"/>
<dbReference type="Gene3D" id="3.60.40.10">
    <property type="entry name" value="PPM-type phosphatase domain"/>
    <property type="match status" value="1"/>
</dbReference>
<accession>T2G9E4</accession>
<feature type="transmembrane region" description="Helical" evidence="2">
    <location>
        <begin position="49"/>
        <end position="67"/>
    </location>
</feature>
<organism evidence="4 5">
    <name type="scientific">Megalodesulfovibrio gigas (strain ATCC 19364 / DSM 1382 / NCIMB 9332 / VKM B-1759)</name>
    <name type="common">Desulfovibrio gigas</name>
    <dbReference type="NCBI Taxonomy" id="1121448"/>
    <lineage>
        <taxon>Bacteria</taxon>
        <taxon>Pseudomonadati</taxon>
        <taxon>Thermodesulfobacteriota</taxon>
        <taxon>Desulfovibrionia</taxon>
        <taxon>Desulfovibrionales</taxon>
        <taxon>Desulfovibrionaceae</taxon>
        <taxon>Megalodesulfovibrio</taxon>
    </lineage>
</organism>
<dbReference type="PANTHER" id="PTHR43156:SF9">
    <property type="entry name" value="HAMP DOMAIN-CONTAINING PROTEIN"/>
    <property type="match status" value="1"/>
</dbReference>
<dbReference type="Proteomes" id="UP000016587">
    <property type="component" value="Chromosome"/>
</dbReference>
<dbReference type="AlphaFoldDB" id="T2G9E4"/>
<dbReference type="STRING" id="1121448.DGI_0620"/>
<reference evidence="5" key="2">
    <citation type="submission" date="2013-07" db="EMBL/GenBank/DDBJ databases">
        <authorList>
            <person name="Morais-Silva F.O."/>
            <person name="Rezende A.M."/>
            <person name="Pimentel C."/>
            <person name="Resende D.M."/>
            <person name="Santos C.I."/>
            <person name="Clemente C."/>
            <person name="de Oliveira L.M."/>
            <person name="da Silva S.M."/>
            <person name="Costa D.A."/>
            <person name="Varela-Raposo A."/>
            <person name="Horacio E.C.A."/>
            <person name="Matos M."/>
            <person name="Flores O."/>
            <person name="Ruiz J.C."/>
            <person name="Rodrigues-Pousada C."/>
        </authorList>
    </citation>
    <scope>NUCLEOTIDE SEQUENCE [LARGE SCALE GENOMIC DNA]</scope>
    <source>
        <strain evidence="5">ATCC 19364 / DSM 1382 / NCIMB 9332 / VKM B-1759</strain>
    </source>
</reference>
<dbReference type="PANTHER" id="PTHR43156">
    <property type="entry name" value="STAGE II SPORULATION PROTEIN E-RELATED"/>
    <property type="match status" value="1"/>
</dbReference>